<evidence type="ECO:0000313" key="18">
    <source>
        <dbReference type="EMBL" id="KAK6531763.1"/>
    </source>
</evidence>
<evidence type="ECO:0000256" key="6">
    <source>
        <dbReference type="ARBA" id="ARBA00022723"/>
    </source>
</evidence>
<dbReference type="FunFam" id="1.10.287.990:FF:000001">
    <property type="entry name" value="Superoxide dismutase"/>
    <property type="match status" value="1"/>
</dbReference>
<dbReference type="InterPro" id="IPR019833">
    <property type="entry name" value="Mn/Fe_SOD_BS"/>
</dbReference>
<evidence type="ECO:0000256" key="9">
    <source>
        <dbReference type="ARBA" id="ARBA00023128"/>
    </source>
</evidence>
<comment type="function">
    <text evidence="2">Destroys superoxide anion radicals which are normally produced within the cells and which are toxic to biological systems.</text>
</comment>
<feature type="signal peptide" evidence="15">
    <location>
        <begin position="1"/>
        <end position="16"/>
    </location>
</feature>
<evidence type="ECO:0000256" key="8">
    <source>
        <dbReference type="ARBA" id="ARBA00023002"/>
    </source>
</evidence>
<sequence length="245" mass="27790">MKYIGLVAVFAATCVAQYGQSLDDLPKIVDNSTSSLPGVEKYVLPPLPYPYNALEPHISEQIMKLHHSAHHQAYVDNLNNALSELRGLEEQGMIEKEKKEGLEETVKFNRGGHINHSLFWKGLVPTGTPDSSLQGDLDKAIKAKWGSEKKFSEAFTKTILQKVKGSGWGWVVCNVGTRDLSFETTRDQDPISLPQLVIFGIDMWEHAYYLQYYNNKKSYLKAIWNVINWKEANERYSACLKHVDT</sequence>
<dbReference type="PANTHER" id="PTHR11404:SF29">
    <property type="entry name" value="SUPEROXIDE DISMUTASE"/>
    <property type="match status" value="1"/>
</dbReference>
<evidence type="ECO:0000256" key="10">
    <source>
        <dbReference type="ARBA" id="ARBA00023211"/>
    </source>
</evidence>
<dbReference type="PANTHER" id="PTHR11404">
    <property type="entry name" value="SUPEROXIDE DISMUTASE 2"/>
    <property type="match status" value="1"/>
</dbReference>
<dbReference type="FunFam" id="3.55.40.20:FF:000004">
    <property type="entry name" value="Superoxide dismutase [Fe]"/>
    <property type="match status" value="1"/>
</dbReference>
<comment type="caution">
    <text evidence="18">The sequence shown here is derived from an EMBL/GenBank/DDBJ whole genome shotgun (WGS) entry which is preliminary data.</text>
</comment>
<feature type="binding site" evidence="12">
    <location>
        <position position="202"/>
    </location>
    <ligand>
        <name>Mn(2+)</name>
        <dbReference type="ChEBI" id="CHEBI:29035"/>
    </ligand>
</feature>
<name>A0AAV9X062_9PEZI</name>
<evidence type="ECO:0000259" key="16">
    <source>
        <dbReference type="Pfam" id="PF00081"/>
    </source>
</evidence>
<evidence type="ECO:0000256" key="1">
    <source>
        <dbReference type="ARBA" id="ARBA00001936"/>
    </source>
</evidence>
<dbReference type="InterPro" id="IPR050265">
    <property type="entry name" value="Fe/Mn_Superoxide_Dismutase"/>
</dbReference>
<dbReference type="Gene3D" id="3.55.40.20">
    <property type="entry name" value="Iron/manganese superoxide dismutase, C-terminal domain"/>
    <property type="match status" value="1"/>
</dbReference>
<evidence type="ECO:0000313" key="19">
    <source>
        <dbReference type="Proteomes" id="UP001365542"/>
    </source>
</evidence>
<comment type="cofactor">
    <cofactor evidence="1">
        <name>Mn(2+)</name>
        <dbReference type="ChEBI" id="CHEBI:29035"/>
    </cofactor>
</comment>
<dbReference type="AlphaFoldDB" id="A0AAV9X062"/>
<keyword evidence="8 13" id="KW-0560">Oxidoreductase</keyword>
<dbReference type="InterPro" id="IPR001189">
    <property type="entry name" value="Mn/Fe_SOD"/>
</dbReference>
<reference evidence="18 19" key="1">
    <citation type="submission" date="2019-10" db="EMBL/GenBank/DDBJ databases">
        <authorList>
            <person name="Palmer J.M."/>
        </authorList>
    </citation>
    <scope>NUCLEOTIDE SEQUENCE [LARGE SCALE GENOMIC DNA]</scope>
    <source>
        <strain evidence="18 19">TWF694</strain>
    </source>
</reference>
<comment type="catalytic activity">
    <reaction evidence="11 13">
        <text>2 superoxide + 2 H(+) = H2O2 + O2</text>
        <dbReference type="Rhea" id="RHEA:20696"/>
        <dbReference type="ChEBI" id="CHEBI:15378"/>
        <dbReference type="ChEBI" id="CHEBI:15379"/>
        <dbReference type="ChEBI" id="CHEBI:16240"/>
        <dbReference type="ChEBI" id="CHEBI:18421"/>
        <dbReference type="EC" id="1.15.1.1"/>
    </reaction>
</comment>
<dbReference type="Pfam" id="PF02777">
    <property type="entry name" value="Sod_Fe_C"/>
    <property type="match status" value="1"/>
</dbReference>
<evidence type="ECO:0000259" key="17">
    <source>
        <dbReference type="Pfam" id="PF02777"/>
    </source>
</evidence>
<dbReference type="GO" id="GO:0004784">
    <property type="term" value="F:superoxide dismutase activity"/>
    <property type="evidence" value="ECO:0007669"/>
    <property type="project" value="UniProtKB-EC"/>
</dbReference>
<feature type="domain" description="Manganese/iron superoxide dismutase N-terminal" evidence="16">
    <location>
        <begin position="41"/>
        <end position="123"/>
    </location>
</feature>
<dbReference type="PIRSF" id="PIRSF000349">
    <property type="entry name" value="SODismutase"/>
    <property type="match status" value="1"/>
</dbReference>
<dbReference type="PROSITE" id="PS00088">
    <property type="entry name" value="SOD_MN"/>
    <property type="match status" value="1"/>
</dbReference>
<dbReference type="PRINTS" id="PR01703">
    <property type="entry name" value="MNSODISMTASE"/>
</dbReference>
<feature type="chain" id="PRO_5043552914" description="Superoxide dismutase" evidence="15">
    <location>
        <begin position="17"/>
        <end position="245"/>
    </location>
</feature>
<dbReference type="GO" id="GO:0005759">
    <property type="term" value="C:mitochondrial matrix"/>
    <property type="evidence" value="ECO:0007669"/>
    <property type="project" value="UniProtKB-SubCell"/>
</dbReference>
<keyword evidence="19" id="KW-1185">Reference proteome</keyword>
<comment type="subcellular location">
    <subcellularLocation>
        <location evidence="3">Mitochondrion matrix</location>
    </subcellularLocation>
</comment>
<dbReference type="SUPFAM" id="SSF54719">
    <property type="entry name" value="Fe,Mn superoxide dismutase (SOD), C-terminal domain"/>
    <property type="match status" value="1"/>
</dbReference>
<keyword evidence="7" id="KW-0809">Transit peptide</keyword>
<feature type="binding site" evidence="12">
    <location>
        <position position="206"/>
    </location>
    <ligand>
        <name>Mn(2+)</name>
        <dbReference type="ChEBI" id="CHEBI:29035"/>
    </ligand>
</feature>
<evidence type="ECO:0000256" key="13">
    <source>
        <dbReference type="RuleBase" id="RU000414"/>
    </source>
</evidence>
<comment type="function">
    <text evidence="13">Destroys radicals which are normally produced within the cells and which are toxic to biological systems.</text>
</comment>
<proteinExistence type="inferred from homology"/>
<keyword evidence="9" id="KW-0496">Mitochondrion</keyword>
<dbReference type="InterPro" id="IPR019831">
    <property type="entry name" value="Mn/Fe_SOD_N"/>
</dbReference>
<dbReference type="SUPFAM" id="SSF46609">
    <property type="entry name" value="Fe,Mn superoxide dismutase (SOD), N-terminal domain"/>
    <property type="match status" value="1"/>
</dbReference>
<evidence type="ECO:0000256" key="7">
    <source>
        <dbReference type="ARBA" id="ARBA00022946"/>
    </source>
</evidence>
<feature type="domain" description="Manganese/iron superoxide dismutase C-terminal" evidence="17">
    <location>
        <begin position="134"/>
        <end position="235"/>
    </location>
</feature>
<keyword evidence="10" id="KW-0464">Manganese</keyword>
<evidence type="ECO:0000256" key="12">
    <source>
        <dbReference type="PIRSR" id="PIRSR000349-1"/>
    </source>
</evidence>
<organism evidence="18 19">
    <name type="scientific">Orbilia ellipsospora</name>
    <dbReference type="NCBI Taxonomy" id="2528407"/>
    <lineage>
        <taxon>Eukaryota</taxon>
        <taxon>Fungi</taxon>
        <taxon>Dikarya</taxon>
        <taxon>Ascomycota</taxon>
        <taxon>Pezizomycotina</taxon>
        <taxon>Orbiliomycetes</taxon>
        <taxon>Orbiliales</taxon>
        <taxon>Orbiliaceae</taxon>
        <taxon>Orbilia</taxon>
    </lineage>
</organism>
<evidence type="ECO:0000256" key="2">
    <source>
        <dbReference type="ARBA" id="ARBA00002170"/>
    </source>
</evidence>
<dbReference type="Proteomes" id="UP001365542">
    <property type="component" value="Unassembled WGS sequence"/>
</dbReference>
<evidence type="ECO:0000256" key="4">
    <source>
        <dbReference type="ARBA" id="ARBA00008714"/>
    </source>
</evidence>
<keyword evidence="15" id="KW-0732">Signal</keyword>
<dbReference type="InterPro" id="IPR019832">
    <property type="entry name" value="Mn/Fe_SOD_C"/>
</dbReference>
<feature type="binding site" evidence="12">
    <location>
        <position position="116"/>
    </location>
    <ligand>
        <name>Mn(2+)</name>
        <dbReference type="ChEBI" id="CHEBI:29035"/>
    </ligand>
</feature>
<gene>
    <name evidence="18" type="ORF">TWF694_002932</name>
</gene>
<dbReference type="InterPro" id="IPR036314">
    <property type="entry name" value="SOD_C_sf"/>
</dbReference>
<keyword evidence="6 12" id="KW-0479">Metal-binding</keyword>
<dbReference type="Gene3D" id="1.10.287.990">
    <property type="entry name" value="Fe,Mn superoxide dismutase (SOD) domain"/>
    <property type="match status" value="1"/>
</dbReference>
<comment type="similarity">
    <text evidence="4 13">Belongs to the iron/manganese superoxide dismutase family.</text>
</comment>
<feature type="coiled-coil region" evidence="14">
    <location>
        <begin position="71"/>
        <end position="105"/>
    </location>
</feature>
<evidence type="ECO:0000256" key="14">
    <source>
        <dbReference type="SAM" id="Coils"/>
    </source>
</evidence>
<evidence type="ECO:0000256" key="5">
    <source>
        <dbReference type="ARBA" id="ARBA00011881"/>
    </source>
</evidence>
<evidence type="ECO:0000256" key="11">
    <source>
        <dbReference type="ARBA" id="ARBA00049204"/>
    </source>
</evidence>
<dbReference type="EMBL" id="JAVHJO010000012">
    <property type="protein sequence ID" value="KAK6531763.1"/>
    <property type="molecule type" value="Genomic_DNA"/>
</dbReference>
<protein>
    <recommendedName>
        <fullName evidence="13">Superoxide dismutase</fullName>
        <ecNumber evidence="13">1.15.1.1</ecNumber>
    </recommendedName>
</protein>
<dbReference type="Pfam" id="PF00081">
    <property type="entry name" value="Sod_Fe_N"/>
    <property type="match status" value="1"/>
</dbReference>
<keyword evidence="14" id="KW-0175">Coiled coil</keyword>
<feature type="binding site" evidence="12">
    <location>
        <position position="66"/>
    </location>
    <ligand>
        <name>Mn(2+)</name>
        <dbReference type="ChEBI" id="CHEBI:29035"/>
    </ligand>
</feature>
<dbReference type="EC" id="1.15.1.1" evidence="13"/>
<evidence type="ECO:0000256" key="15">
    <source>
        <dbReference type="SAM" id="SignalP"/>
    </source>
</evidence>
<accession>A0AAV9X062</accession>
<dbReference type="GO" id="GO:0030145">
    <property type="term" value="F:manganese ion binding"/>
    <property type="evidence" value="ECO:0007669"/>
    <property type="project" value="TreeGrafter"/>
</dbReference>
<comment type="subunit">
    <text evidence="5">Homotetramer.</text>
</comment>
<dbReference type="InterPro" id="IPR036324">
    <property type="entry name" value="Mn/Fe_SOD_N_sf"/>
</dbReference>
<evidence type="ECO:0000256" key="3">
    <source>
        <dbReference type="ARBA" id="ARBA00004305"/>
    </source>
</evidence>